<feature type="domain" description="Activator of Hsp90 ATPase homologue 1/2-like C-terminal" evidence="2">
    <location>
        <begin position="6"/>
        <end position="125"/>
    </location>
</feature>
<evidence type="ECO:0000259" key="2">
    <source>
        <dbReference type="Pfam" id="PF08327"/>
    </source>
</evidence>
<accession>A0A3A4KGL4</accession>
<keyword evidence="4" id="KW-1185">Reference proteome</keyword>
<comment type="caution">
    <text evidence="3">The sequence shown here is derived from an EMBL/GenBank/DDBJ whole genome shotgun (WGS) entry which is preliminary data.</text>
</comment>
<dbReference type="OrthoDB" id="9803476at2"/>
<dbReference type="Pfam" id="PF08327">
    <property type="entry name" value="AHSA1"/>
    <property type="match status" value="1"/>
</dbReference>
<comment type="similarity">
    <text evidence="1">Belongs to the AHA1 family.</text>
</comment>
<dbReference type="AlphaFoldDB" id="A0A3A4KGL4"/>
<reference evidence="3 4" key="1">
    <citation type="submission" date="2018-09" db="EMBL/GenBank/DDBJ databases">
        <title>YIM PH21274 draft genome.</title>
        <authorList>
            <person name="Miao C."/>
        </authorList>
    </citation>
    <scope>NUCLEOTIDE SEQUENCE [LARGE SCALE GENOMIC DNA]</scope>
    <source>
        <strain evidence="3 4">YIM PH 21724</strain>
    </source>
</reference>
<name>A0A3A4KGL4_9NOCA</name>
<dbReference type="Proteomes" id="UP000266677">
    <property type="component" value="Unassembled WGS sequence"/>
</dbReference>
<dbReference type="InterPro" id="IPR023393">
    <property type="entry name" value="START-like_dom_sf"/>
</dbReference>
<evidence type="ECO:0000256" key="1">
    <source>
        <dbReference type="ARBA" id="ARBA00006817"/>
    </source>
</evidence>
<dbReference type="EMBL" id="QZFU01000028">
    <property type="protein sequence ID" value="RJO72571.1"/>
    <property type="molecule type" value="Genomic_DNA"/>
</dbReference>
<proteinExistence type="inferred from homology"/>
<protein>
    <submittedName>
        <fullName evidence="3">Polyketide cyclase</fullName>
    </submittedName>
</protein>
<dbReference type="InterPro" id="IPR013538">
    <property type="entry name" value="ASHA1/2-like_C"/>
</dbReference>
<sequence length="145" mass="16348">MRMRKPPSEVFAALADPQRTTRFWFTKSTGPLEPGAAVSWTWEMYDITTNVQVTAFEQDRRIAFTWDNGPKPTNVEILFTEREDGSTFVSIEESGFDGDAEAVTEWRLGSLGGFTLMIAALKAFVEHGIVLSLVADRFPDVHPRY</sequence>
<organism evidence="3 4">
    <name type="scientific">Nocardia panacis</name>
    <dbReference type="NCBI Taxonomy" id="2340916"/>
    <lineage>
        <taxon>Bacteria</taxon>
        <taxon>Bacillati</taxon>
        <taxon>Actinomycetota</taxon>
        <taxon>Actinomycetes</taxon>
        <taxon>Mycobacteriales</taxon>
        <taxon>Nocardiaceae</taxon>
        <taxon>Nocardia</taxon>
    </lineage>
</organism>
<evidence type="ECO:0000313" key="3">
    <source>
        <dbReference type="EMBL" id="RJO72571.1"/>
    </source>
</evidence>
<evidence type="ECO:0000313" key="4">
    <source>
        <dbReference type="Proteomes" id="UP000266677"/>
    </source>
</evidence>
<dbReference type="CDD" id="cd08901">
    <property type="entry name" value="SRPBCC_CalC_Aha1-like_8"/>
    <property type="match status" value="1"/>
</dbReference>
<gene>
    <name evidence="3" type="ORF">D5S18_22420</name>
</gene>
<dbReference type="SUPFAM" id="SSF55961">
    <property type="entry name" value="Bet v1-like"/>
    <property type="match status" value="1"/>
</dbReference>
<dbReference type="Gene3D" id="3.30.530.20">
    <property type="match status" value="1"/>
</dbReference>